<comment type="similarity">
    <text evidence="1">Belongs to the short-chain dehydrogenases/reductases (SDR) family.</text>
</comment>
<dbReference type="CDD" id="cd05233">
    <property type="entry name" value="SDR_c"/>
    <property type="match status" value="1"/>
</dbReference>
<dbReference type="InterPro" id="IPR036291">
    <property type="entry name" value="NAD(P)-bd_dom_sf"/>
</dbReference>
<evidence type="ECO:0000256" key="2">
    <source>
        <dbReference type="ARBA" id="ARBA00023002"/>
    </source>
</evidence>
<evidence type="ECO:0008006" key="5">
    <source>
        <dbReference type="Google" id="ProtNLM"/>
    </source>
</evidence>
<organism evidence="3 4">
    <name type="scientific">Cyphellophora europaea (strain CBS 101466)</name>
    <name type="common">Phialophora europaea</name>
    <dbReference type="NCBI Taxonomy" id="1220924"/>
    <lineage>
        <taxon>Eukaryota</taxon>
        <taxon>Fungi</taxon>
        <taxon>Dikarya</taxon>
        <taxon>Ascomycota</taxon>
        <taxon>Pezizomycotina</taxon>
        <taxon>Eurotiomycetes</taxon>
        <taxon>Chaetothyriomycetidae</taxon>
        <taxon>Chaetothyriales</taxon>
        <taxon>Cyphellophoraceae</taxon>
        <taxon>Cyphellophora</taxon>
    </lineage>
</organism>
<dbReference type="InterPro" id="IPR002347">
    <property type="entry name" value="SDR_fam"/>
</dbReference>
<dbReference type="PANTHER" id="PTHR43669">
    <property type="entry name" value="5-KETO-D-GLUCONATE 5-REDUCTASE"/>
    <property type="match status" value="1"/>
</dbReference>
<dbReference type="PANTHER" id="PTHR43669:SF4">
    <property type="entry name" value="SHORT-CHAIN DEHYDROGENASE"/>
    <property type="match status" value="1"/>
</dbReference>
<dbReference type="Pfam" id="PF00106">
    <property type="entry name" value="adh_short"/>
    <property type="match status" value="1"/>
</dbReference>
<name>W2RSE9_CYPE1</name>
<dbReference type="Proteomes" id="UP000030752">
    <property type="component" value="Unassembled WGS sequence"/>
</dbReference>
<dbReference type="GO" id="GO:0016491">
    <property type="term" value="F:oxidoreductase activity"/>
    <property type="evidence" value="ECO:0007669"/>
    <property type="project" value="UniProtKB-KW"/>
</dbReference>
<dbReference type="eggNOG" id="KOG1014">
    <property type="taxonomic scope" value="Eukaryota"/>
</dbReference>
<dbReference type="InParanoid" id="W2RSE9"/>
<protein>
    <recommendedName>
        <fullName evidence="5">Short-chain dehydrogenase</fullName>
    </recommendedName>
</protein>
<dbReference type="GeneID" id="19974030"/>
<reference evidence="3 4" key="1">
    <citation type="submission" date="2013-03" db="EMBL/GenBank/DDBJ databases">
        <title>The Genome Sequence of Phialophora europaea CBS 101466.</title>
        <authorList>
            <consortium name="The Broad Institute Genomics Platform"/>
            <person name="Cuomo C."/>
            <person name="de Hoog S."/>
            <person name="Gorbushina A."/>
            <person name="Walker B."/>
            <person name="Young S.K."/>
            <person name="Zeng Q."/>
            <person name="Gargeya S."/>
            <person name="Fitzgerald M."/>
            <person name="Haas B."/>
            <person name="Abouelleil A."/>
            <person name="Allen A.W."/>
            <person name="Alvarado L."/>
            <person name="Arachchi H.M."/>
            <person name="Berlin A.M."/>
            <person name="Chapman S.B."/>
            <person name="Gainer-Dewar J."/>
            <person name="Goldberg J."/>
            <person name="Griggs A."/>
            <person name="Gujja S."/>
            <person name="Hansen M."/>
            <person name="Howarth C."/>
            <person name="Imamovic A."/>
            <person name="Ireland A."/>
            <person name="Larimer J."/>
            <person name="McCowan C."/>
            <person name="Murphy C."/>
            <person name="Pearson M."/>
            <person name="Poon T.W."/>
            <person name="Priest M."/>
            <person name="Roberts A."/>
            <person name="Saif S."/>
            <person name="Shea T."/>
            <person name="Sisk P."/>
            <person name="Sykes S."/>
            <person name="Wortman J."/>
            <person name="Nusbaum C."/>
            <person name="Birren B."/>
        </authorList>
    </citation>
    <scope>NUCLEOTIDE SEQUENCE [LARGE SCALE GENOMIC DNA]</scope>
    <source>
        <strain evidence="3 4">CBS 101466</strain>
    </source>
</reference>
<dbReference type="STRING" id="1220924.W2RSE9"/>
<accession>W2RSE9</accession>
<dbReference type="AlphaFoldDB" id="W2RSE9"/>
<keyword evidence="4" id="KW-1185">Reference proteome</keyword>
<evidence type="ECO:0000313" key="4">
    <source>
        <dbReference type="Proteomes" id="UP000030752"/>
    </source>
</evidence>
<dbReference type="SUPFAM" id="SSF51735">
    <property type="entry name" value="NAD(P)-binding Rossmann-fold domains"/>
    <property type="match status" value="1"/>
</dbReference>
<dbReference type="HOGENOM" id="CLU_103010_1_0_1"/>
<dbReference type="RefSeq" id="XP_008719243.1">
    <property type="nucleotide sequence ID" value="XM_008721021.1"/>
</dbReference>
<dbReference type="OrthoDB" id="5336600at2759"/>
<gene>
    <name evidence="3" type="ORF">HMPREF1541_06691</name>
</gene>
<dbReference type="Gene3D" id="3.40.50.720">
    <property type="entry name" value="NAD(P)-binding Rossmann-like Domain"/>
    <property type="match status" value="1"/>
</dbReference>
<keyword evidence="2" id="KW-0560">Oxidoreductase</keyword>
<dbReference type="VEuPathDB" id="FungiDB:HMPREF1541_06691"/>
<proteinExistence type="inferred from homology"/>
<dbReference type="EMBL" id="KB822722">
    <property type="protein sequence ID" value="ETN38654.1"/>
    <property type="molecule type" value="Genomic_DNA"/>
</dbReference>
<sequence>MPTALIIGAGVRVGLDTATALAKVGYTVAVASRTDKLGSKFKHFPFDASKPESVPNLFSAVKNTLGAPSVIIYNAYESTLTPRNDPLSTPLTTLSTSLDVNAVTPYATAREAVAAFASLQASSTLGPSGGTFIFTGNLLGLGIVAPGFLPFGMGKSAAAHLVQNLALVAFDGEPYKFYYADQRNADGSPKPTGLSGPAHADLYVDLVQAPEQRPWLQTFVEGEGYKAFAKEEIWWPQ</sequence>
<evidence type="ECO:0000313" key="3">
    <source>
        <dbReference type="EMBL" id="ETN38654.1"/>
    </source>
</evidence>
<evidence type="ECO:0000256" key="1">
    <source>
        <dbReference type="ARBA" id="ARBA00006484"/>
    </source>
</evidence>